<dbReference type="GO" id="GO:0005829">
    <property type="term" value="C:cytosol"/>
    <property type="evidence" value="ECO:0007669"/>
    <property type="project" value="TreeGrafter"/>
</dbReference>
<evidence type="ECO:0000259" key="7">
    <source>
        <dbReference type="Pfam" id="PF01029"/>
    </source>
</evidence>
<reference evidence="11 12" key="1">
    <citation type="submission" date="2018-08" db="EMBL/GenBank/DDBJ databases">
        <title>A genome reference for cultivated species of the human gut microbiota.</title>
        <authorList>
            <person name="Zou Y."/>
            <person name="Xue W."/>
            <person name="Luo G."/>
        </authorList>
    </citation>
    <scope>NUCLEOTIDE SEQUENCE [LARGE SCALE GENOMIC DNA]</scope>
    <source>
        <strain evidence="11 12">AF48-16</strain>
    </source>
</reference>
<dbReference type="Proteomes" id="UP001253851">
    <property type="component" value="Unassembled WGS sequence"/>
</dbReference>
<dbReference type="NCBIfam" id="TIGR01951">
    <property type="entry name" value="nusB"/>
    <property type="match status" value="1"/>
</dbReference>
<dbReference type="InterPro" id="IPR011605">
    <property type="entry name" value="NusB_fam"/>
</dbReference>
<dbReference type="EMBL" id="QRMZ01000004">
    <property type="protein sequence ID" value="RHK07450.1"/>
    <property type="molecule type" value="Genomic_DNA"/>
</dbReference>
<keyword evidence="2 6" id="KW-0889">Transcription antitermination</keyword>
<dbReference type="InterPro" id="IPR035926">
    <property type="entry name" value="NusB-like_sf"/>
</dbReference>
<dbReference type="RefSeq" id="WP_034858046.1">
    <property type="nucleotide sequence ID" value="NZ_BJMG01000001.1"/>
</dbReference>
<sequence length="154" mass="17873">MSKELSRHEIRKMALQALFPLDFNKDLTKQDAIMHAIELEHHELIDEEQEHFVPVYLDQLVAGVCHYKEALDEVIQNHLKAGWKIQRLSKMDVTILRIALYEMIYVDNVPNRVALNEAIELAKTFSDDQSRKFVNGILSTVNQELETKTNQVSE</sequence>
<dbReference type="AlphaFoldDB" id="A0A1G9BBK9"/>
<evidence type="ECO:0000256" key="4">
    <source>
        <dbReference type="ARBA" id="ARBA00023015"/>
    </source>
</evidence>
<dbReference type="PANTHER" id="PTHR11078">
    <property type="entry name" value="N UTILIZATION SUBSTANCE PROTEIN B-RELATED"/>
    <property type="match status" value="1"/>
</dbReference>
<dbReference type="PANTHER" id="PTHR11078:SF3">
    <property type="entry name" value="ANTITERMINATION NUSB DOMAIN-CONTAINING PROTEIN"/>
    <property type="match status" value="1"/>
</dbReference>
<dbReference type="Gene3D" id="1.10.940.10">
    <property type="entry name" value="NusB-like"/>
    <property type="match status" value="1"/>
</dbReference>
<organism evidence="11 12">
    <name type="scientific">Enterococcus casseliflavus</name>
    <name type="common">Enterococcus flavescens</name>
    <dbReference type="NCBI Taxonomy" id="37734"/>
    <lineage>
        <taxon>Bacteria</taxon>
        <taxon>Bacillati</taxon>
        <taxon>Bacillota</taxon>
        <taxon>Bacilli</taxon>
        <taxon>Lactobacillales</taxon>
        <taxon>Enterococcaceae</taxon>
        <taxon>Enterococcus</taxon>
    </lineage>
</organism>
<dbReference type="GO" id="GO:0006353">
    <property type="term" value="P:DNA-templated transcription termination"/>
    <property type="evidence" value="ECO:0007669"/>
    <property type="project" value="UniProtKB-UniRule"/>
</dbReference>
<name>A0A1G9BBK9_ENTCA</name>
<evidence type="ECO:0000256" key="2">
    <source>
        <dbReference type="ARBA" id="ARBA00022814"/>
    </source>
</evidence>
<protein>
    <recommendedName>
        <fullName evidence="6">Transcription antitermination protein NusB</fullName>
    </recommendedName>
    <alternativeName>
        <fullName evidence="6">Antitermination factor NusB</fullName>
    </alternativeName>
</protein>
<reference evidence="10 13" key="2">
    <citation type="submission" date="2019-11" db="EMBL/GenBank/DDBJ databases">
        <title>Detection and genome characteristic of a blood enterococcus casselifavus isolate from Zhengzhou,china.</title>
        <authorList>
            <person name="Wen P."/>
        </authorList>
    </citation>
    <scope>NUCLEOTIDE SEQUENCE [LARGE SCALE GENOMIC DNA]</scope>
    <source>
        <strain evidence="10 13">EC291</strain>
    </source>
</reference>
<evidence type="ECO:0000256" key="6">
    <source>
        <dbReference type="HAMAP-Rule" id="MF_00073"/>
    </source>
</evidence>
<feature type="domain" description="NusB/RsmB/TIM44" evidence="7">
    <location>
        <begin position="9"/>
        <end position="142"/>
    </location>
</feature>
<evidence type="ECO:0000313" key="11">
    <source>
        <dbReference type="EMBL" id="RHK07450.1"/>
    </source>
</evidence>
<evidence type="ECO:0000256" key="1">
    <source>
        <dbReference type="ARBA" id="ARBA00005952"/>
    </source>
</evidence>
<dbReference type="OrthoDB" id="9811381at2"/>
<dbReference type="Proteomes" id="UP001268896">
    <property type="component" value="Unassembled WGS sequence"/>
</dbReference>
<comment type="function">
    <text evidence="6">Involved in transcription antitermination. Required for transcription of ribosomal RNA (rRNA) genes. Binds specifically to the boxA antiterminator sequence of the ribosomal RNA (rrn) operons.</text>
</comment>
<comment type="similarity">
    <text evidence="1 6">Belongs to the NusB family.</text>
</comment>
<gene>
    <name evidence="6 8" type="primary">nusB</name>
    <name evidence="11" type="ORF">DW084_04130</name>
    <name evidence="10" type="ORF">GFU50_06785</name>
    <name evidence="8" type="ORF">P7I32_15420</name>
    <name evidence="9" type="ORF">P7I34_02420</name>
</gene>
<dbReference type="EMBL" id="CP046123">
    <property type="protein sequence ID" value="QGN29221.1"/>
    <property type="molecule type" value="Genomic_DNA"/>
</dbReference>
<evidence type="ECO:0000313" key="12">
    <source>
        <dbReference type="Proteomes" id="UP000286288"/>
    </source>
</evidence>
<evidence type="ECO:0000256" key="3">
    <source>
        <dbReference type="ARBA" id="ARBA00022884"/>
    </source>
</evidence>
<keyword evidence="4 6" id="KW-0805">Transcription regulation</keyword>
<dbReference type="SUPFAM" id="SSF48013">
    <property type="entry name" value="NusB-like"/>
    <property type="match status" value="1"/>
</dbReference>
<dbReference type="InterPro" id="IPR006027">
    <property type="entry name" value="NusB_RsmB_TIM44"/>
</dbReference>
<keyword evidence="5 6" id="KW-0804">Transcription</keyword>
<evidence type="ECO:0000313" key="14">
    <source>
        <dbReference type="Proteomes" id="UP001253851"/>
    </source>
</evidence>
<dbReference type="EMBL" id="JARQDV010000015">
    <property type="protein sequence ID" value="MDT2965971.1"/>
    <property type="molecule type" value="Genomic_DNA"/>
</dbReference>
<reference evidence="8 14" key="3">
    <citation type="submission" date="2023-03" db="EMBL/GenBank/DDBJ databases">
        <authorList>
            <person name="Shen W."/>
            <person name="Cai J."/>
        </authorList>
    </citation>
    <scope>NUCLEOTIDE SEQUENCE [LARGE SCALE GENOMIC DNA]</scope>
    <source>
        <strain evidence="9 14">B516</strain>
        <strain evidence="8">K72-2</strain>
    </source>
</reference>
<accession>A0A1G9BBK9</accession>
<evidence type="ECO:0000313" key="13">
    <source>
        <dbReference type="Proteomes" id="UP000422837"/>
    </source>
</evidence>
<evidence type="ECO:0000313" key="10">
    <source>
        <dbReference type="EMBL" id="QGN29221.1"/>
    </source>
</evidence>
<dbReference type="NCBIfam" id="NF001223">
    <property type="entry name" value="PRK00202.1-1"/>
    <property type="match status" value="1"/>
</dbReference>
<proteinExistence type="inferred from homology"/>
<dbReference type="Proteomes" id="UP000286288">
    <property type="component" value="Unassembled WGS sequence"/>
</dbReference>
<dbReference type="GO" id="GO:0003723">
    <property type="term" value="F:RNA binding"/>
    <property type="evidence" value="ECO:0007669"/>
    <property type="project" value="UniProtKB-UniRule"/>
</dbReference>
<dbReference type="EMBL" id="JARQDZ010000001">
    <property type="protein sequence ID" value="MDT2981500.1"/>
    <property type="molecule type" value="Genomic_DNA"/>
</dbReference>
<dbReference type="Pfam" id="PF01029">
    <property type="entry name" value="NusB"/>
    <property type="match status" value="1"/>
</dbReference>
<evidence type="ECO:0000313" key="8">
    <source>
        <dbReference type="EMBL" id="MDT2965971.1"/>
    </source>
</evidence>
<keyword evidence="3 6" id="KW-0694">RNA-binding</keyword>
<dbReference type="HAMAP" id="MF_00073">
    <property type="entry name" value="NusB"/>
    <property type="match status" value="1"/>
</dbReference>
<dbReference type="GO" id="GO:0031564">
    <property type="term" value="P:transcription antitermination"/>
    <property type="evidence" value="ECO:0007669"/>
    <property type="project" value="UniProtKB-KW"/>
</dbReference>
<dbReference type="Proteomes" id="UP000422837">
    <property type="component" value="Chromosome"/>
</dbReference>
<evidence type="ECO:0000313" key="9">
    <source>
        <dbReference type="EMBL" id="MDT2981500.1"/>
    </source>
</evidence>
<evidence type="ECO:0000256" key="5">
    <source>
        <dbReference type="ARBA" id="ARBA00023163"/>
    </source>
</evidence>